<organism evidence="3 4">
    <name type="scientific">Dysosmobacter segnis</name>
    <dbReference type="NCBI Taxonomy" id="2763042"/>
    <lineage>
        <taxon>Bacteria</taxon>
        <taxon>Bacillati</taxon>
        <taxon>Bacillota</taxon>
        <taxon>Clostridia</taxon>
        <taxon>Eubacteriales</taxon>
        <taxon>Oscillospiraceae</taxon>
        <taxon>Dysosmobacter</taxon>
    </lineage>
</organism>
<dbReference type="PANTHER" id="PTHR21180:SF32">
    <property type="entry name" value="ENDONUCLEASE_EXONUCLEASE_PHOSPHATASE FAMILY DOMAIN-CONTAINING PROTEIN 1"/>
    <property type="match status" value="1"/>
</dbReference>
<dbReference type="SMART" id="SM00278">
    <property type="entry name" value="HhH1"/>
    <property type="match status" value="2"/>
</dbReference>
<keyword evidence="1" id="KW-0812">Transmembrane</keyword>
<dbReference type="GO" id="GO:0015627">
    <property type="term" value="C:type II protein secretion system complex"/>
    <property type="evidence" value="ECO:0007669"/>
    <property type="project" value="TreeGrafter"/>
</dbReference>
<dbReference type="PANTHER" id="PTHR21180">
    <property type="entry name" value="ENDONUCLEASE/EXONUCLEASE/PHOSPHATASE FAMILY DOMAIN-CONTAINING PROTEIN 1"/>
    <property type="match status" value="1"/>
</dbReference>
<keyword evidence="4" id="KW-1185">Reference proteome</keyword>
<dbReference type="NCBIfam" id="TIGR00426">
    <property type="entry name" value="competence protein ComEA helix-hairpin-helix repeat region"/>
    <property type="match status" value="1"/>
</dbReference>
<feature type="domain" description="Helix-hairpin-helix DNA-binding motif class 1" evidence="2">
    <location>
        <begin position="64"/>
        <end position="83"/>
    </location>
</feature>
<feature type="domain" description="Helix-hairpin-helix DNA-binding motif class 1" evidence="2">
    <location>
        <begin position="94"/>
        <end position="113"/>
    </location>
</feature>
<evidence type="ECO:0000313" key="4">
    <source>
        <dbReference type="Proteomes" id="UP000620327"/>
    </source>
</evidence>
<dbReference type="InterPro" id="IPR004509">
    <property type="entry name" value="Competence_ComEA_HhH"/>
</dbReference>
<gene>
    <name evidence="3" type="ORF">H8Z83_08005</name>
</gene>
<dbReference type="GO" id="GO:0015628">
    <property type="term" value="P:protein secretion by the type II secretion system"/>
    <property type="evidence" value="ECO:0007669"/>
    <property type="project" value="TreeGrafter"/>
</dbReference>
<sequence>MGAKLKAVRTELILLGLTAVFLGGLLTVSYRDRTTAEVAVTAEHTLPPEEVEVTLVDLNTAEAEELATLPGIGEGLAKRIVDYRTEHGPFEGPEGLMEVSGIGEKKLEELRDYITVSNGA</sequence>
<dbReference type="GO" id="GO:0003677">
    <property type="term" value="F:DNA binding"/>
    <property type="evidence" value="ECO:0007669"/>
    <property type="project" value="InterPro"/>
</dbReference>
<evidence type="ECO:0000259" key="2">
    <source>
        <dbReference type="SMART" id="SM00278"/>
    </source>
</evidence>
<dbReference type="Gene3D" id="1.10.150.320">
    <property type="entry name" value="Photosystem II 12 kDa extrinsic protein"/>
    <property type="match status" value="1"/>
</dbReference>
<name>A0A923MJB6_9FIRM</name>
<evidence type="ECO:0000313" key="3">
    <source>
        <dbReference type="EMBL" id="MBC5770264.1"/>
    </source>
</evidence>
<keyword evidence="1" id="KW-1133">Transmembrane helix</keyword>
<dbReference type="InterPro" id="IPR003583">
    <property type="entry name" value="Hlx-hairpin-Hlx_DNA-bd_motif"/>
</dbReference>
<accession>A0A923MJB6</accession>
<comment type="caution">
    <text evidence="3">The sequence shown here is derived from an EMBL/GenBank/DDBJ whole genome shotgun (WGS) entry which is preliminary data.</text>
</comment>
<evidence type="ECO:0000256" key="1">
    <source>
        <dbReference type="SAM" id="Phobius"/>
    </source>
</evidence>
<dbReference type="Proteomes" id="UP000620327">
    <property type="component" value="Unassembled WGS sequence"/>
</dbReference>
<protein>
    <submittedName>
        <fullName evidence="3">Helix-hairpin-helix domain-containing protein</fullName>
    </submittedName>
</protein>
<dbReference type="GO" id="GO:0006281">
    <property type="term" value="P:DNA repair"/>
    <property type="evidence" value="ECO:0007669"/>
    <property type="project" value="InterPro"/>
</dbReference>
<dbReference type="InterPro" id="IPR010994">
    <property type="entry name" value="RuvA_2-like"/>
</dbReference>
<dbReference type="EMBL" id="JACOQI010000006">
    <property type="protein sequence ID" value="MBC5770264.1"/>
    <property type="molecule type" value="Genomic_DNA"/>
</dbReference>
<proteinExistence type="predicted"/>
<keyword evidence="1" id="KW-0472">Membrane</keyword>
<reference evidence="3" key="1">
    <citation type="submission" date="2020-08" db="EMBL/GenBank/DDBJ databases">
        <title>Genome public.</title>
        <authorList>
            <person name="Liu C."/>
            <person name="Sun Q."/>
        </authorList>
    </citation>
    <scope>NUCLEOTIDE SEQUENCE</scope>
    <source>
        <strain evidence="3">BX15</strain>
    </source>
</reference>
<dbReference type="Pfam" id="PF12836">
    <property type="entry name" value="HHH_3"/>
    <property type="match status" value="1"/>
</dbReference>
<dbReference type="SUPFAM" id="SSF47781">
    <property type="entry name" value="RuvA domain 2-like"/>
    <property type="match status" value="1"/>
</dbReference>
<dbReference type="InterPro" id="IPR051675">
    <property type="entry name" value="Endo/Exo/Phosphatase_dom_1"/>
</dbReference>
<dbReference type="AlphaFoldDB" id="A0A923MJB6"/>
<feature type="transmembrane region" description="Helical" evidence="1">
    <location>
        <begin position="12"/>
        <end position="30"/>
    </location>
</feature>
<dbReference type="RefSeq" id="WP_187014555.1">
    <property type="nucleotide sequence ID" value="NZ_JACOQI010000006.1"/>
</dbReference>